<dbReference type="AlphaFoldDB" id="A0A8J2TW92"/>
<keyword evidence="2" id="KW-0678">Repressor</keyword>
<dbReference type="SMART" id="SM01134">
    <property type="entry name" value="DeoRC"/>
    <property type="match status" value="1"/>
</dbReference>
<evidence type="ECO:0000256" key="3">
    <source>
        <dbReference type="ARBA" id="ARBA00023015"/>
    </source>
</evidence>
<dbReference type="Pfam" id="PF08220">
    <property type="entry name" value="HTH_DeoR"/>
    <property type="match status" value="1"/>
</dbReference>
<dbReference type="Gene3D" id="1.10.10.10">
    <property type="entry name" value="Winged helix-like DNA-binding domain superfamily/Winged helix DNA-binding domain"/>
    <property type="match status" value="1"/>
</dbReference>
<evidence type="ECO:0000259" key="8">
    <source>
        <dbReference type="PROSITE" id="PS51000"/>
    </source>
</evidence>
<reference evidence="9" key="2">
    <citation type="submission" date="2020-09" db="EMBL/GenBank/DDBJ databases">
        <authorList>
            <person name="Sun Q."/>
            <person name="Zhou Y."/>
        </authorList>
    </citation>
    <scope>NUCLEOTIDE SEQUENCE</scope>
    <source>
        <strain evidence="9">CGMCC 1.12785</strain>
    </source>
</reference>
<keyword evidence="3" id="KW-0805">Transcription regulation</keyword>
<dbReference type="InterPro" id="IPR018356">
    <property type="entry name" value="Tscrpt_reg_HTH_DeoR_CS"/>
</dbReference>
<dbReference type="RefSeq" id="WP_229744917.1">
    <property type="nucleotide sequence ID" value="NZ_BMFY01000003.1"/>
</dbReference>
<name>A0A8J2TW92_9MICO</name>
<reference evidence="9" key="1">
    <citation type="journal article" date="2014" name="Int. J. Syst. Evol. Microbiol.">
        <title>Complete genome sequence of Corynebacterium casei LMG S-19264T (=DSM 44701T), isolated from a smear-ripened cheese.</title>
        <authorList>
            <consortium name="US DOE Joint Genome Institute (JGI-PGF)"/>
            <person name="Walter F."/>
            <person name="Albersmeier A."/>
            <person name="Kalinowski J."/>
            <person name="Ruckert C."/>
        </authorList>
    </citation>
    <scope>NUCLEOTIDE SEQUENCE</scope>
    <source>
        <strain evidence="9">CGMCC 1.12785</strain>
    </source>
</reference>
<keyword evidence="4" id="KW-0238">DNA-binding</keyword>
<dbReference type="Pfam" id="PF00455">
    <property type="entry name" value="DeoRC"/>
    <property type="match status" value="1"/>
</dbReference>
<dbReference type="InterPro" id="IPR037171">
    <property type="entry name" value="NagB/RpiA_transferase-like"/>
</dbReference>
<evidence type="ECO:0000256" key="7">
    <source>
        <dbReference type="SAM" id="MobiDB-lite"/>
    </source>
</evidence>
<dbReference type="InterPro" id="IPR036390">
    <property type="entry name" value="WH_DNA-bd_sf"/>
</dbReference>
<dbReference type="SUPFAM" id="SSF100950">
    <property type="entry name" value="NagB/RpiA/CoA transferase-like"/>
    <property type="match status" value="1"/>
</dbReference>
<evidence type="ECO:0000256" key="6">
    <source>
        <dbReference type="ARBA" id="ARBA00024937"/>
    </source>
</evidence>
<dbReference type="Gene3D" id="3.40.50.1360">
    <property type="match status" value="1"/>
</dbReference>
<dbReference type="InterPro" id="IPR014036">
    <property type="entry name" value="DeoR-like_C"/>
</dbReference>
<feature type="region of interest" description="Disordered" evidence="7">
    <location>
        <begin position="45"/>
        <end position="67"/>
    </location>
</feature>
<dbReference type="InterPro" id="IPR001034">
    <property type="entry name" value="DeoR_HTH"/>
</dbReference>
<keyword evidence="5" id="KW-0804">Transcription</keyword>
<dbReference type="InterPro" id="IPR050313">
    <property type="entry name" value="Carb_Metab_HTH_regulators"/>
</dbReference>
<sequence length="269" mass="28100">MPLLAPERRERILARLAENGTVSVQGLAEELNVTRETIRRDLDQLEETGSVQRVHGGAVPAGSSSRAETSWHERRHRHSAAKQAIAQAALQFVPPAESGSMIVDAGTTTEALADLLAAQALQHGTHGSSRFLLTNAVPIAQKLSDAAAIDVEILGGQVRGLTGAVIGDQALGTLARRRADIAFIGTNGVDATFGLSTPDPAEAAVKSALIRAARRAVLLADSSKLGEASLVQFATLADLSVLITDQAPPPQLQAALDEADVRVIVAEPS</sequence>
<feature type="domain" description="HTH deoR-type" evidence="8">
    <location>
        <begin position="5"/>
        <end position="60"/>
    </location>
</feature>
<evidence type="ECO:0000256" key="2">
    <source>
        <dbReference type="ARBA" id="ARBA00022491"/>
    </source>
</evidence>
<dbReference type="SUPFAM" id="SSF46785">
    <property type="entry name" value="Winged helix' DNA-binding domain"/>
    <property type="match status" value="1"/>
</dbReference>
<organism evidence="9 10">
    <name type="scientific">Sediminivirga luteola</name>
    <dbReference type="NCBI Taxonomy" id="1774748"/>
    <lineage>
        <taxon>Bacteria</taxon>
        <taxon>Bacillati</taxon>
        <taxon>Actinomycetota</taxon>
        <taxon>Actinomycetes</taxon>
        <taxon>Micrococcales</taxon>
        <taxon>Brevibacteriaceae</taxon>
        <taxon>Sediminivirga</taxon>
    </lineage>
</organism>
<evidence type="ECO:0000313" key="10">
    <source>
        <dbReference type="Proteomes" id="UP000616114"/>
    </source>
</evidence>
<dbReference type="PROSITE" id="PS51000">
    <property type="entry name" value="HTH_DEOR_2"/>
    <property type="match status" value="1"/>
</dbReference>
<evidence type="ECO:0000256" key="4">
    <source>
        <dbReference type="ARBA" id="ARBA00023125"/>
    </source>
</evidence>
<dbReference type="PANTHER" id="PTHR30363:SF4">
    <property type="entry name" value="GLYCEROL-3-PHOSPHATE REGULON REPRESSOR"/>
    <property type="match status" value="1"/>
</dbReference>
<dbReference type="PROSITE" id="PS00894">
    <property type="entry name" value="HTH_DEOR_1"/>
    <property type="match status" value="1"/>
</dbReference>
<accession>A0A8J2TW92</accession>
<evidence type="ECO:0000256" key="1">
    <source>
        <dbReference type="ARBA" id="ARBA00021390"/>
    </source>
</evidence>
<comment type="function">
    <text evidence="6">Repressor of the lactose catabolism operon. Galactose-6-phosphate is the inducer.</text>
</comment>
<keyword evidence="10" id="KW-1185">Reference proteome</keyword>
<gene>
    <name evidence="9" type="ORF">GCM10011333_07860</name>
</gene>
<comment type="caution">
    <text evidence="9">The sequence shown here is derived from an EMBL/GenBank/DDBJ whole genome shotgun (WGS) entry which is preliminary data.</text>
</comment>
<dbReference type="GO" id="GO:0003677">
    <property type="term" value="F:DNA binding"/>
    <property type="evidence" value="ECO:0007669"/>
    <property type="project" value="UniProtKB-KW"/>
</dbReference>
<dbReference type="PRINTS" id="PR00037">
    <property type="entry name" value="HTHLACR"/>
</dbReference>
<dbReference type="PANTHER" id="PTHR30363">
    <property type="entry name" value="HTH-TYPE TRANSCRIPTIONAL REGULATOR SRLR-RELATED"/>
    <property type="match status" value="1"/>
</dbReference>
<evidence type="ECO:0000256" key="5">
    <source>
        <dbReference type="ARBA" id="ARBA00023163"/>
    </source>
</evidence>
<protein>
    <recommendedName>
        <fullName evidence="1">Lactose phosphotransferase system repressor</fullName>
    </recommendedName>
</protein>
<evidence type="ECO:0000313" key="9">
    <source>
        <dbReference type="EMBL" id="GGA07557.1"/>
    </source>
</evidence>
<dbReference type="Proteomes" id="UP000616114">
    <property type="component" value="Unassembled WGS sequence"/>
</dbReference>
<proteinExistence type="predicted"/>
<dbReference type="GO" id="GO:0003700">
    <property type="term" value="F:DNA-binding transcription factor activity"/>
    <property type="evidence" value="ECO:0007669"/>
    <property type="project" value="InterPro"/>
</dbReference>
<dbReference type="SMART" id="SM00420">
    <property type="entry name" value="HTH_DEOR"/>
    <property type="match status" value="1"/>
</dbReference>
<dbReference type="EMBL" id="BMFY01000003">
    <property type="protein sequence ID" value="GGA07557.1"/>
    <property type="molecule type" value="Genomic_DNA"/>
</dbReference>
<dbReference type="InterPro" id="IPR036388">
    <property type="entry name" value="WH-like_DNA-bd_sf"/>
</dbReference>